<evidence type="ECO:0000313" key="10">
    <source>
        <dbReference type="Proteomes" id="UP000622707"/>
    </source>
</evidence>
<evidence type="ECO:0000256" key="2">
    <source>
        <dbReference type="ARBA" id="ARBA00022487"/>
    </source>
</evidence>
<dbReference type="GO" id="GO:0016787">
    <property type="term" value="F:hydrolase activity"/>
    <property type="evidence" value="ECO:0007669"/>
    <property type="project" value="UniProtKB-KW"/>
</dbReference>
<dbReference type="Proteomes" id="UP000622707">
    <property type="component" value="Unassembled WGS sequence"/>
</dbReference>
<comment type="similarity">
    <text evidence="1">Belongs to the tannase family.</text>
</comment>
<keyword evidence="6" id="KW-0106">Calcium</keyword>
<accession>A0ABS1JV88</accession>
<evidence type="ECO:0000256" key="3">
    <source>
        <dbReference type="ARBA" id="ARBA00022723"/>
    </source>
</evidence>
<evidence type="ECO:0000313" key="9">
    <source>
        <dbReference type="EMBL" id="MBL0428122.1"/>
    </source>
</evidence>
<feature type="signal peptide" evidence="8">
    <location>
        <begin position="1"/>
        <end position="19"/>
    </location>
</feature>
<keyword evidence="10" id="KW-1185">Reference proteome</keyword>
<dbReference type="PROSITE" id="PS51257">
    <property type="entry name" value="PROKAR_LIPOPROTEIN"/>
    <property type="match status" value="1"/>
</dbReference>
<evidence type="ECO:0000256" key="8">
    <source>
        <dbReference type="SAM" id="SignalP"/>
    </source>
</evidence>
<reference evidence="9 10" key="1">
    <citation type="journal article" date="2017" name="Int. J. Syst. Evol. Microbiol.">
        <title>Ramlibacter alkalitolerans sp. nov., alkali-tolerant bacterium isolated from soil of ginseng.</title>
        <authorList>
            <person name="Lee D.H."/>
            <person name="Cha C.J."/>
        </authorList>
    </citation>
    <scope>NUCLEOTIDE SEQUENCE [LARGE SCALE GENOMIC DNA]</scope>
    <source>
        <strain evidence="9 10">KACC 19305</strain>
    </source>
</reference>
<keyword evidence="5 9" id="KW-0378">Hydrolase</keyword>
<protein>
    <submittedName>
        <fullName evidence="9">Tannase/feruloyl esterase family alpha/beta hydrolase</fullName>
    </submittedName>
</protein>
<dbReference type="InterPro" id="IPR011118">
    <property type="entry name" value="Tannase/feruloyl_esterase"/>
</dbReference>
<keyword evidence="3" id="KW-0479">Metal-binding</keyword>
<dbReference type="RefSeq" id="WP_201692745.1">
    <property type="nucleotide sequence ID" value="NZ_JAEQND010000015.1"/>
</dbReference>
<name>A0ABS1JV88_9BURK</name>
<keyword evidence="2" id="KW-0719">Serine esterase</keyword>
<keyword evidence="7" id="KW-1015">Disulfide bond</keyword>
<dbReference type="InterPro" id="IPR029058">
    <property type="entry name" value="AB_hydrolase_fold"/>
</dbReference>
<sequence>MKKLLGLLLACLLAGCATAPAPTSAPAASAAAIAADLIANCSRLLGRTIPASEIGIPSGAARITGAVPEEASRLAVADRASSPAAAVRPALPRHCKVEGRISPLNAQAPDILFQVNLPLQWNGRSVQYGGGGFNGTIVSGELLLPAQPFDQPPPLAQGYVTYGTDSGHQHVILRSPPQAFALNDEALVNFAHASYKKVRDVAVSIMKTVYGRAPEKMYFVGSSEGGREGLAMAQRYPADFDGIFSRVPVIEWTGLQHAGLRDGLALLNGGWMNHEHVQLVHDAVLAACDAADGAADGIVSDPVGCRSRFDVTKLRCAGKAAANCLTDAQIRAVQTLHARLDLGVELANGLRSYPGRGPSGEATHAGGSAGGWEAWWTGSRSPDIPPVPANGIAWSFGAGAIQYFYARDPHADVRSYKAADHAARVRAVSALMDATNPDLSAFQAHGGKLILLENLGDYAQSPYAGIAYHEAVVQRLGRATADRFFKLYTAPNVDHVGTGAPGNADIFPALVAWVEQGRAPAGLVLVEQDVRPPFKVTRSRPLCEWPQFPHYRGGDMDKAGSFACAQ</sequence>
<feature type="chain" id="PRO_5046109599" evidence="8">
    <location>
        <begin position="20"/>
        <end position="566"/>
    </location>
</feature>
<dbReference type="Pfam" id="PF07519">
    <property type="entry name" value="Tannase"/>
    <property type="match status" value="1"/>
</dbReference>
<dbReference type="PANTHER" id="PTHR33938:SF15">
    <property type="entry name" value="FERULOYL ESTERASE B-RELATED"/>
    <property type="match status" value="1"/>
</dbReference>
<gene>
    <name evidence="9" type="ORF">JI746_23655</name>
</gene>
<dbReference type="PANTHER" id="PTHR33938">
    <property type="entry name" value="FERULOYL ESTERASE B-RELATED"/>
    <property type="match status" value="1"/>
</dbReference>
<comment type="caution">
    <text evidence="9">The sequence shown here is derived from an EMBL/GenBank/DDBJ whole genome shotgun (WGS) entry which is preliminary data.</text>
</comment>
<dbReference type="SUPFAM" id="SSF53474">
    <property type="entry name" value="alpha/beta-Hydrolases"/>
    <property type="match status" value="1"/>
</dbReference>
<evidence type="ECO:0000256" key="6">
    <source>
        <dbReference type="ARBA" id="ARBA00022837"/>
    </source>
</evidence>
<evidence type="ECO:0000256" key="7">
    <source>
        <dbReference type="ARBA" id="ARBA00023157"/>
    </source>
</evidence>
<organism evidence="9 10">
    <name type="scientific">Ramlibacter alkalitolerans</name>
    <dbReference type="NCBI Taxonomy" id="2039631"/>
    <lineage>
        <taxon>Bacteria</taxon>
        <taxon>Pseudomonadati</taxon>
        <taxon>Pseudomonadota</taxon>
        <taxon>Betaproteobacteria</taxon>
        <taxon>Burkholderiales</taxon>
        <taxon>Comamonadaceae</taxon>
        <taxon>Ramlibacter</taxon>
    </lineage>
</organism>
<keyword evidence="4 8" id="KW-0732">Signal</keyword>
<proteinExistence type="inferred from homology"/>
<evidence type="ECO:0000256" key="1">
    <source>
        <dbReference type="ARBA" id="ARBA00006249"/>
    </source>
</evidence>
<evidence type="ECO:0000256" key="5">
    <source>
        <dbReference type="ARBA" id="ARBA00022801"/>
    </source>
</evidence>
<evidence type="ECO:0000256" key="4">
    <source>
        <dbReference type="ARBA" id="ARBA00022729"/>
    </source>
</evidence>
<dbReference type="EMBL" id="JAEQND010000015">
    <property type="protein sequence ID" value="MBL0428122.1"/>
    <property type="molecule type" value="Genomic_DNA"/>
</dbReference>